<dbReference type="PROSITE" id="PS51725">
    <property type="entry name" value="ABM"/>
    <property type="match status" value="1"/>
</dbReference>
<dbReference type="AlphaFoldDB" id="A0A1H2VM12"/>
<evidence type="ECO:0000313" key="2">
    <source>
        <dbReference type="EMBL" id="SDW69004.1"/>
    </source>
</evidence>
<accession>A0A1H2VM12</accession>
<keyword evidence="3" id="KW-1185">Reference proteome</keyword>
<dbReference type="PANTHER" id="PTHR34474:SF2">
    <property type="entry name" value="SIGNAL TRANSDUCTION PROTEIN TRAP"/>
    <property type="match status" value="1"/>
</dbReference>
<dbReference type="Proteomes" id="UP000198816">
    <property type="component" value="Unassembled WGS sequence"/>
</dbReference>
<dbReference type="InterPro" id="IPR050404">
    <property type="entry name" value="Heme-degrading_MO"/>
</dbReference>
<gene>
    <name evidence="2" type="ORF">SAMN05421783_10769</name>
</gene>
<dbReference type="Pfam" id="PF03992">
    <property type="entry name" value="ABM"/>
    <property type="match status" value="1"/>
</dbReference>
<dbReference type="GO" id="GO:0004497">
    <property type="term" value="F:monooxygenase activity"/>
    <property type="evidence" value="ECO:0007669"/>
    <property type="project" value="UniProtKB-KW"/>
</dbReference>
<dbReference type="EMBL" id="FNNZ01000007">
    <property type="protein sequence ID" value="SDW69004.1"/>
    <property type="molecule type" value="Genomic_DNA"/>
</dbReference>
<keyword evidence="2" id="KW-0560">Oxidoreductase</keyword>
<sequence length="111" mass="12703">MFIAMNRFRINRGFEADFERIWRERQSQLAQVPGFVTFRLLNGPDDGETTLYASHTTWASRGHFDAWRESEAFHKAHAQAKAPQGTYAGHPVLELFDIVLEESAPGARDPR</sequence>
<reference evidence="3" key="1">
    <citation type="submission" date="2016-10" db="EMBL/GenBank/DDBJ databases">
        <authorList>
            <person name="Varghese N."/>
            <person name="Submissions S."/>
        </authorList>
    </citation>
    <scope>NUCLEOTIDE SEQUENCE [LARGE SCALE GENOMIC DNA]</scope>
    <source>
        <strain evidence="3">DSM 217</strain>
    </source>
</reference>
<dbReference type="PANTHER" id="PTHR34474">
    <property type="entry name" value="SIGNAL TRANSDUCTION PROTEIN TRAP"/>
    <property type="match status" value="1"/>
</dbReference>
<proteinExistence type="predicted"/>
<dbReference type="Gene3D" id="3.30.70.100">
    <property type="match status" value="1"/>
</dbReference>
<name>A0A1H2VM12_THIRO</name>
<evidence type="ECO:0000313" key="3">
    <source>
        <dbReference type="Proteomes" id="UP000198816"/>
    </source>
</evidence>
<dbReference type="InterPro" id="IPR011008">
    <property type="entry name" value="Dimeric_a/b-barrel"/>
</dbReference>
<feature type="domain" description="ABM" evidence="1">
    <location>
        <begin position="2"/>
        <end position="95"/>
    </location>
</feature>
<dbReference type="OrthoDB" id="9798115at2"/>
<dbReference type="SUPFAM" id="SSF54909">
    <property type="entry name" value="Dimeric alpha+beta barrel"/>
    <property type="match status" value="1"/>
</dbReference>
<keyword evidence="2" id="KW-0503">Monooxygenase</keyword>
<evidence type="ECO:0000259" key="1">
    <source>
        <dbReference type="PROSITE" id="PS51725"/>
    </source>
</evidence>
<dbReference type="STRING" id="1058.SAMN05421783_10769"/>
<protein>
    <submittedName>
        <fullName evidence="2">Heme-degrading monooxygenase HmoA</fullName>
    </submittedName>
</protein>
<organism evidence="2 3">
    <name type="scientific">Thiocapsa roseopersicina</name>
    <dbReference type="NCBI Taxonomy" id="1058"/>
    <lineage>
        <taxon>Bacteria</taxon>
        <taxon>Pseudomonadati</taxon>
        <taxon>Pseudomonadota</taxon>
        <taxon>Gammaproteobacteria</taxon>
        <taxon>Chromatiales</taxon>
        <taxon>Chromatiaceae</taxon>
        <taxon>Thiocapsa</taxon>
    </lineage>
</organism>
<dbReference type="InterPro" id="IPR007138">
    <property type="entry name" value="ABM_dom"/>
</dbReference>